<sequence length="367" mass="40055">MPLSRRAFLNRIAASGVLATGYLPIASFAQAEASSLQAAYVSTLRTADGHFAAAVIDREGGLIFQEHLDDRGHATAITPNKKFAVVFARRPGRFALVLDLINNKRHLAFSPPAGHHFYGHGFFSPDGKLLYTTENDYENERGIIGIYDTTNSFTRIGHYDSYGIGPHEAILLSDGITIAIANGGIITHPDYPRQKLNLSSMKPQISYIDRRDGKIISQSKLPADFTQLSLRHMSAAKDHIWIGGQFEGDPSSNISLVATHRIGEEITPVSHEKTYLGMKQYIGSVSANIDGSLVATTAPKGNKVAIWNSETRELVKILSHSDAGGVAACGKDFIISDGQGNLWQKDRAIYQDPEIAWDNHLSAITQT</sequence>
<name>A0A0M2R874_9PROT</name>
<dbReference type="PROSITE" id="PS51318">
    <property type="entry name" value="TAT"/>
    <property type="match status" value="1"/>
</dbReference>
<dbReference type="PATRIC" id="fig|1549748.8.peg.1673"/>
<protein>
    <recommendedName>
        <fullName evidence="3">Twin-arginine translocation pathway signal</fullName>
    </recommendedName>
</protein>
<evidence type="ECO:0000313" key="2">
    <source>
        <dbReference type="Proteomes" id="UP000034491"/>
    </source>
</evidence>
<evidence type="ECO:0000313" key="1">
    <source>
        <dbReference type="EMBL" id="KKJ76200.1"/>
    </source>
</evidence>
<organism evidence="1 2">
    <name type="scientific">Kiloniella litopenaei</name>
    <dbReference type="NCBI Taxonomy" id="1549748"/>
    <lineage>
        <taxon>Bacteria</taxon>
        <taxon>Pseudomonadati</taxon>
        <taxon>Pseudomonadota</taxon>
        <taxon>Alphaproteobacteria</taxon>
        <taxon>Rhodospirillales</taxon>
        <taxon>Kiloniellaceae</taxon>
        <taxon>Kiloniella</taxon>
    </lineage>
</organism>
<dbReference type="RefSeq" id="WP_046508529.1">
    <property type="nucleotide sequence ID" value="NZ_LANI01000021.1"/>
</dbReference>
<dbReference type="InterPro" id="IPR006311">
    <property type="entry name" value="TAT_signal"/>
</dbReference>
<dbReference type="AlphaFoldDB" id="A0A0M2R874"/>
<dbReference type="SUPFAM" id="SSF50969">
    <property type="entry name" value="YVTN repeat-like/Quinoprotein amine dehydrogenase"/>
    <property type="match status" value="1"/>
</dbReference>
<proteinExistence type="predicted"/>
<dbReference type="InterPro" id="IPR011044">
    <property type="entry name" value="Quino_amine_DH_bsu"/>
</dbReference>
<dbReference type="InterPro" id="IPR015943">
    <property type="entry name" value="WD40/YVTN_repeat-like_dom_sf"/>
</dbReference>
<dbReference type="Gene3D" id="2.130.10.10">
    <property type="entry name" value="YVTN repeat-like/Quinoprotein amine dehydrogenase"/>
    <property type="match status" value="1"/>
</dbReference>
<dbReference type="EMBL" id="LANI01000021">
    <property type="protein sequence ID" value="KKJ76200.1"/>
    <property type="molecule type" value="Genomic_DNA"/>
</dbReference>
<dbReference type="InterPro" id="IPR008311">
    <property type="entry name" value="UCP028101"/>
</dbReference>
<dbReference type="STRING" id="1549748.WH95_14610"/>
<dbReference type="PIRSF" id="PIRSF028101">
    <property type="entry name" value="UCP028101"/>
    <property type="match status" value="1"/>
</dbReference>
<keyword evidence="2" id="KW-1185">Reference proteome</keyword>
<dbReference type="Proteomes" id="UP000034491">
    <property type="component" value="Unassembled WGS sequence"/>
</dbReference>
<comment type="caution">
    <text evidence="1">The sequence shown here is derived from an EMBL/GenBank/DDBJ whole genome shotgun (WGS) entry which is preliminary data.</text>
</comment>
<reference evidence="1 2" key="1">
    <citation type="submission" date="2015-03" db="EMBL/GenBank/DDBJ databases">
        <title>Genome sequence of Kiloniella sp. P1-1, isolated from the gut microflora of Pacific white shrimp, Penaeus vannamei.</title>
        <authorList>
            <person name="Shao Z."/>
            <person name="Wang L."/>
            <person name="Li X."/>
        </authorList>
    </citation>
    <scope>NUCLEOTIDE SEQUENCE [LARGE SCALE GENOMIC DNA]</scope>
    <source>
        <strain evidence="1 2">P1-1</strain>
    </source>
</reference>
<accession>A0A0M2R874</accession>
<gene>
    <name evidence="1" type="ORF">WH95_14610</name>
</gene>
<evidence type="ECO:0008006" key="3">
    <source>
        <dbReference type="Google" id="ProtNLM"/>
    </source>
</evidence>
<dbReference type="OrthoDB" id="5624218at2"/>
<dbReference type="Pfam" id="PF07433">
    <property type="entry name" value="DUF1513"/>
    <property type="match status" value="1"/>
</dbReference>